<sequence>MTTSDAPTAAEVARIVAASVRERLPLNWKTVEALEPDRGSVRPDLEIDVEAPDGRTARLVVEIKQVLERRDVGRVADQSRSMTTSPTDVPVVAARYLTASVREALTEQGLSYVDATGNIRVVIDAPAVFISERGEDRDPWRKGRPRGTLKGEPAARVTRALLDYRRDWSVRELVAASGSSTGAAYRVLEYLEREGLVVKDPTRYRVTDWERLLRAWSADAAFQTTTRTMAFIEPRGVESFVRKLAEDSTFPVAVTGSMAAREWATYAPAKAAYVYVSSIQEASEQWGLRPNAAAPNVILLEPKTVGDVPFVNTVRSQAGYPVAAPPQVAADLLNGPGREPAEGDYLIEWMKANEERWRRD</sequence>
<protein>
    <submittedName>
        <fullName evidence="2">Helix-turn-helix domain-containing protein</fullName>
    </submittedName>
</protein>
<dbReference type="GO" id="GO:0003677">
    <property type="term" value="F:DNA binding"/>
    <property type="evidence" value="ECO:0007669"/>
    <property type="project" value="InterPro"/>
</dbReference>
<dbReference type="InterPro" id="IPR005471">
    <property type="entry name" value="Tscrpt_reg_IclR_N"/>
</dbReference>
<evidence type="ECO:0000313" key="3">
    <source>
        <dbReference type="Proteomes" id="UP000431092"/>
    </source>
</evidence>
<dbReference type="InterPro" id="IPR036390">
    <property type="entry name" value="WH_DNA-bd_sf"/>
</dbReference>
<dbReference type="Pfam" id="PF09339">
    <property type="entry name" value="HTH_IclR"/>
    <property type="match status" value="1"/>
</dbReference>
<evidence type="ECO:0000259" key="1">
    <source>
        <dbReference type="Pfam" id="PF09339"/>
    </source>
</evidence>
<accession>A0A6I3IXZ9</accession>
<comment type="caution">
    <text evidence="2">The sequence shown here is derived from an EMBL/GenBank/DDBJ whole genome shotgun (WGS) entry which is preliminary data.</text>
</comment>
<gene>
    <name evidence="2" type="ORF">GGG17_14345</name>
</gene>
<dbReference type="RefSeq" id="WP_154594386.1">
    <property type="nucleotide sequence ID" value="NZ_WLVL01000044.1"/>
</dbReference>
<evidence type="ECO:0000313" key="2">
    <source>
        <dbReference type="EMBL" id="MTB73121.1"/>
    </source>
</evidence>
<dbReference type="AlphaFoldDB" id="A0A6I3IXZ9"/>
<keyword evidence="3" id="KW-1185">Reference proteome</keyword>
<organism evidence="2 3">
    <name type="scientific">Arsenicicoccus cauae</name>
    <dbReference type="NCBI Taxonomy" id="2663847"/>
    <lineage>
        <taxon>Bacteria</taxon>
        <taxon>Bacillati</taxon>
        <taxon>Actinomycetota</taxon>
        <taxon>Actinomycetes</taxon>
        <taxon>Micrococcales</taxon>
        <taxon>Intrasporangiaceae</taxon>
        <taxon>Arsenicicoccus</taxon>
    </lineage>
</organism>
<dbReference type="Proteomes" id="UP000431092">
    <property type="component" value="Unassembled WGS sequence"/>
</dbReference>
<dbReference type="SUPFAM" id="SSF46785">
    <property type="entry name" value="Winged helix' DNA-binding domain"/>
    <property type="match status" value="1"/>
</dbReference>
<reference evidence="2 3" key="1">
    <citation type="submission" date="2019-11" db="EMBL/GenBank/DDBJ databases">
        <title>Whole genome sequencing identifies a novel species of the genus Arsenicicoccus isolated from human blood.</title>
        <authorList>
            <person name="Jeong J.H."/>
            <person name="Kweon O.J."/>
            <person name="Kim H.R."/>
            <person name="Kim T.-H."/>
            <person name="Ha S.-M."/>
            <person name="Lee M.-K."/>
        </authorList>
    </citation>
    <scope>NUCLEOTIDE SEQUENCE [LARGE SCALE GENOMIC DNA]</scope>
    <source>
        <strain evidence="2 3">MKL-02</strain>
    </source>
</reference>
<dbReference type="GO" id="GO:0006355">
    <property type="term" value="P:regulation of DNA-templated transcription"/>
    <property type="evidence" value="ECO:0007669"/>
    <property type="project" value="InterPro"/>
</dbReference>
<name>A0A6I3IXZ9_9MICO</name>
<dbReference type="Gene3D" id="1.10.10.10">
    <property type="entry name" value="Winged helix-like DNA-binding domain superfamily/Winged helix DNA-binding domain"/>
    <property type="match status" value="1"/>
</dbReference>
<dbReference type="EMBL" id="WLVL01000044">
    <property type="protein sequence ID" value="MTB73121.1"/>
    <property type="molecule type" value="Genomic_DNA"/>
</dbReference>
<feature type="domain" description="HTH iclR-type" evidence="1">
    <location>
        <begin position="156"/>
        <end position="201"/>
    </location>
</feature>
<dbReference type="InterPro" id="IPR036388">
    <property type="entry name" value="WH-like_DNA-bd_sf"/>
</dbReference>
<proteinExistence type="predicted"/>